<keyword evidence="5" id="KW-0963">Cytoplasm</keyword>
<dbReference type="PANTHER" id="PTHR19321">
    <property type="entry name" value="PROTEIN REGULATOR OF CYTOKINESIS 1 PRC1-RELATED"/>
    <property type="match status" value="1"/>
</dbReference>
<keyword evidence="4" id="KW-0175">Coiled coil</keyword>
<evidence type="ECO:0000256" key="4">
    <source>
        <dbReference type="ARBA" id="ARBA00023054"/>
    </source>
</evidence>
<gene>
    <name evidence="6" type="primary">A03p028500.1_BraROA</name>
    <name evidence="6" type="ORF">IGI04_011017</name>
</gene>
<accession>A0ABQ7N1U5</accession>
<dbReference type="EMBL" id="JADBGQ010000003">
    <property type="protein sequence ID" value="KAG5404898.1"/>
    <property type="molecule type" value="Genomic_DNA"/>
</dbReference>
<dbReference type="Proteomes" id="UP000823674">
    <property type="component" value="Chromosome A03"/>
</dbReference>
<proteinExistence type="inferred from homology"/>
<dbReference type="InterPro" id="IPR007145">
    <property type="entry name" value="MAP65_Ase1_PRC1"/>
</dbReference>
<comment type="caution">
    <text evidence="6">The sequence shown here is derived from an EMBL/GenBank/DDBJ whole genome shotgun (WGS) entry which is preliminary data.</text>
</comment>
<keyword evidence="5" id="KW-0206">Cytoskeleton</keyword>
<reference evidence="6 7" key="1">
    <citation type="submission" date="2021-03" db="EMBL/GenBank/DDBJ databases">
        <authorList>
            <person name="King G.J."/>
            <person name="Bancroft I."/>
            <person name="Baten A."/>
            <person name="Bloomfield J."/>
            <person name="Borpatragohain P."/>
            <person name="He Z."/>
            <person name="Irish N."/>
            <person name="Irwin J."/>
            <person name="Liu K."/>
            <person name="Mauleon R.P."/>
            <person name="Moore J."/>
            <person name="Morris R."/>
            <person name="Ostergaard L."/>
            <person name="Wang B."/>
            <person name="Wells R."/>
        </authorList>
    </citation>
    <scope>NUCLEOTIDE SEQUENCE [LARGE SCALE GENOMIC DNA]</scope>
    <source>
        <strain evidence="6">R-o-18</strain>
        <tissue evidence="6">Leaf</tissue>
    </source>
</reference>
<name>A0ABQ7N1U5_BRACM</name>
<keyword evidence="7" id="KW-1185">Reference proteome</keyword>
<evidence type="ECO:0000256" key="5">
    <source>
        <dbReference type="ARBA" id="ARBA00023212"/>
    </source>
</evidence>
<evidence type="ECO:0000256" key="1">
    <source>
        <dbReference type="ARBA" id="ARBA00004245"/>
    </source>
</evidence>
<evidence type="ECO:0000256" key="2">
    <source>
        <dbReference type="ARBA" id="ARBA00006187"/>
    </source>
</evidence>
<sequence length="236" mass="27619">MVLTRMQKLQDLATTMLELWNLMDAPIEEQQKYQHITCNIAASEHEITQANSLSEDFIKYVEAEHSLWLMIKVAEEKTMGGILLESKTQSKPQVLERNSISLYEAHLIIRLGSYLPSSPTETSLISLTRYSICFLPELYTLCLVHQWWKAFWQNCEFISAVHYCHSRRLYHKDLKVQQRFSNSWAQVHSVSRKNLFLDAQGNLKVWPEQKLVKDGFIIRKPTKIHSPEEILKVKED</sequence>
<evidence type="ECO:0000313" key="7">
    <source>
        <dbReference type="Proteomes" id="UP000823674"/>
    </source>
</evidence>
<evidence type="ECO:0000313" key="6">
    <source>
        <dbReference type="EMBL" id="KAG5404898.1"/>
    </source>
</evidence>
<dbReference type="Pfam" id="PF03999">
    <property type="entry name" value="MAP65_ASE1"/>
    <property type="match status" value="1"/>
</dbReference>
<protein>
    <submittedName>
        <fullName evidence="6">Uncharacterized protein</fullName>
    </submittedName>
</protein>
<keyword evidence="3" id="KW-0493">Microtubule</keyword>
<organism evidence="6 7">
    <name type="scientific">Brassica rapa subsp. trilocularis</name>
    <dbReference type="NCBI Taxonomy" id="1813537"/>
    <lineage>
        <taxon>Eukaryota</taxon>
        <taxon>Viridiplantae</taxon>
        <taxon>Streptophyta</taxon>
        <taxon>Embryophyta</taxon>
        <taxon>Tracheophyta</taxon>
        <taxon>Spermatophyta</taxon>
        <taxon>Magnoliopsida</taxon>
        <taxon>eudicotyledons</taxon>
        <taxon>Gunneridae</taxon>
        <taxon>Pentapetalae</taxon>
        <taxon>rosids</taxon>
        <taxon>malvids</taxon>
        <taxon>Brassicales</taxon>
        <taxon>Brassicaceae</taxon>
        <taxon>Brassiceae</taxon>
        <taxon>Brassica</taxon>
    </lineage>
</organism>
<comment type="subcellular location">
    <subcellularLocation>
        <location evidence="1">Cytoplasm</location>
        <location evidence="1">Cytoskeleton</location>
    </subcellularLocation>
</comment>
<evidence type="ECO:0000256" key="3">
    <source>
        <dbReference type="ARBA" id="ARBA00022701"/>
    </source>
</evidence>
<dbReference type="PANTHER" id="PTHR19321:SF7">
    <property type="entry name" value="65-KDA MICROTUBULE-ASSOCIATED PROTEIN 3"/>
    <property type="match status" value="1"/>
</dbReference>
<comment type="similarity">
    <text evidence="2">Belongs to the MAP65/ASE1 family.</text>
</comment>